<feature type="compositionally biased region" description="Basic residues" evidence="7">
    <location>
        <begin position="31"/>
        <end position="43"/>
    </location>
</feature>
<dbReference type="PANTHER" id="PTHR30572:SF4">
    <property type="entry name" value="ABC TRANSPORTER PERMEASE YTRF"/>
    <property type="match status" value="1"/>
</dbReference>
<dbReference type="InterPro" id="IPR050250">
    <property type="entry name" value="Macrolide_Exporter_MacB"/>
</dbReference>
<feature type="domain" description="ABC3 transporter permease C-terminal" evidence="9">
    <location>
        <begin position="315"/>
        <end position="435"/>
    </location>
</feature>
<evidence type="ECO:0000259" key="9">
    <source>
        <dbReference type="Pfam" id="PF02687"/>
    </source>
</evidence>
<evidence type="ECO:0000256" key="8">
    <source>
        <dbReference type="SAM" id="Phobius"/>
    </source>
</evidence>
<feature type="region of interest" description="Disordered" evidence="7">
    <location>
        <begin position="1"/>
        <end position="43"/>
    </location>
</feature>
<comment type="similarity">
    <text evidence="6">Belongs to the ABC-4 integral membrane protein family.</text>
</comment>
<feature type="compositionally biased region" description="Basic and acidic residues" evidence="7">
    <location>
        <begin position="15"/>
        <end position="30"/>
    </location>
</feature>
<protein>
    <submittedName>
        <fullName evidence="10">FtsX-like permease family protein</fullName>
    </submittedName>
</protein>
<gene>
    <name evidence="10" type="ORF">ACH407_29760</name>
</gene>
<dbReference type="Pfam" id="PF02687">
    <property type="entry name" value="FtsX"/>
    <property type="match status" value="2"/>
</dbReference>
<feature type="transmembrane region" description="Helical" evidence="8">
    <location>
        <begin position="455"/>
        <end position="476"/>
    </location>
</feature>
<feature type="transmembrane region" description="Helical" evidence="8">
    <location>
        <begin position="813"/>
        <end position="837"/>
    </location>
</feature>
<feature type="transmembrane region" description="Helical" evidence="8">
    <location>
        <begin position="315"/>
        <end position="336"/>
    </location>
</feature>
<comment type="subcellular location">
    <subcellularLocation>
        <location evidence="1">Cell membrane</location>
        <topology evidence="1">Multi-pass membrane protein</topology>
    </subcellularLocation>
</comment>
<evidence type="ECO:0000256" key="7">
    <source>
        <dbReference type="SAM" id="MobiDB-lite"/>
    </source>
</evidence>
<dbReference type="PANTHER" id="PTHR30572">
    <property type="entry name" value="MEMBRANE COMPONENT OF TRANSPORTER-RELATED"/>
    <property type="match status" value="1"/>
</dbReference>
<keyword evidence="5 8" id="KW-0472">Membrane</keyword>
<evidence type="ECO:0000256" key="3">
    <source>
        <dbReference type="ARBA" id="ARBA00022692"/>
    </source>
</evidence>
<accession>A0ABW7UDR6</accession>
<feature type="transmembrane region" description="Helical" evidence="8">
    <location>
        <begin position="364"/>
        <end position="387"/>
    </location>
</feature>
<proteinExistence type="inferred from homology"/>
<feature type="transmembrane region" description="Helical" evidence="8">
    <location>
        <begin position="399"/>
        <end position="420"/>
    </location>
</feature>
<keyword evidence="2" id="KW-1003">Cell membrane</keyword>
<evidence type="ECO:0000313" key="11">
    <source>
        <dbReference type="Proteomes" id="UP001611339"/>
    </source>
</evidence>
<dbReference type="RefSeq" id="WP_398712192.1">
    <property type="nucleotide sequence ID" value="NZ_JBIRUI010000016.1"/>
</dbReference>
<feature type="transmembrane region" description="Helical" evidence="8">
    <location>
        <begin position="849"/>
        <end position="873"/>
    </location>
</feature>
<feature type="transmembrane region" description="Helical" evidence="8">
    <location>
        <begin position="488"/>
        <end position="512"/>
    </location>
</feature>
<evidence type="ECO:0000256" key="4">
    <source>
        <dbReference type="ARBA" id="ARBA00022989"/>
    </source>
</evidence>
<dbReference type="EMBL" id="JBIRUI010000016">
    <property type="protein sequence ID" value="MFI1717728.1"/>
    <property type="molecule type" value="Genomic_DNA"/>
</dbReference>
<evidence type="ECO:0000256" key="1">
    <source>
        <dbReference type="ARBA" id="ARBA00004651"/>
    </source>
</evidence>
<feature type="transmembrane region" description="Helical" evidence="8">
    <location>
        <begin position="761"/>
        <end position="784"/>
    </location>
</feature>
<feature type="transmembrane region" description="Helical" evidence="8">
    <location>
        <begin position="533"/>
        <end position="553"/>
    </location>
</feature>
<name>A0ABW7UDR6_9ACTN</name>
<evidence type="ECO:0000313" key="10">
    <source>
        <dbReference type="EMBL" id="MFI1717728.1"/>
    </source>
</evidence>
<evidence type="ECO:0000256" key="6">
    <source>
        <dbReference type="ARBA" id="ARBA00038076"/>
    </source>
</evidence>
<evidence type="ECO:0000256" key="2">
    <source>
        <dbReference type="ARBA" id="ARBA00022475"/>
    </source>
</evidence>
<dbReference type="Proteomes" id="UP001611339">
    <property type="component" value="Unassembled WGS sequence"/>
</dbReference>
<keyword evidence="3 8" id="KW-0812">Transmembrane</keyword>
<feature type="transmembrane region" description="Helical" evidence="8">
    <location>
        <begin position="66"/>
        <end position="87"/>
    </location>
</feature>
<evidence type="ECO:0000256" key="5">
    <source>
        <dbReference type="ARBA" id="ARBA00023136"/>
    </source>
</evidence>
<organism evidence="10 11">
    <name type="scientific">Streptomyces litmocidini</name>
    <dbReference type="NCBI Taxonomy" id="67318"/>
    <lineage>
        <taxon>Bacteria</taxon>
        <taxon>Bacillati</taxon>
        <taxon>Actinomycetota</taxon>
        <taxon>Actinomycetes</taxon>
        <taxon>Kitasatosporales</taxon>
        <taxon>Streptomycetaceae</taxon>
        <taxon>Streptomyces</taxon>
    </lineage>
</organism>
<comment type="caution">
    <text evidence="10">The sequence shown here is derived from an EMBL/GenBank/DDBJ whole genome shotgun (WGS) entry which is preliminary data.</text>
</comment>
<dbReference type="InterPro" id="IPR003838">
    <property type="entry name" value="ABC3_permease_C"/>
</dbReference>
<keyword evidence="11" id="KW-1185">Reference proteome</keyword>
<feature type="domain" description="ABC3 transporter permease C-terminal" evidence="9">
    <location>
        <begin position="765"/>
        <end position="874"/>
    </location>
</feature>
<sequence length="885" mass="90698">MVSRGSGAGAVDPPPTKKAEKARREEEARSAKKAKKAEKARKKVRTLSRRNLSLAWSTIRGRKGGFAAVLIAVAVGSAVITACGVLLETGISSGAPAERYHGAAVVVGGHQAMSVEGDTDPRLSERVGLPAGTVAKVAAVEGVESAVGDVSVRTTVLGKGSVLDGPPVYGHGWSASVLTPFTLRSGTPPRAADDVVLDGDLARRAGLAPGDTVTLVTGSAPGSYRVSGVAEPAAPFARQSAVFFTDDRAARLRGPAGTVDAVGVLAAKGTGADDLADRIEKAVPGVVTYTGDDRSDVETLDVGQMRAFVIEVASAFGATMILLVIIVVAGTLALSVQQRRRELALLRAVGATPRQVLRMIGGEAVLVGGIGAVLGAVPGVLLAMLLHTVFTAAGALPPGFSLVITPLPLLFSLLICVLAARIGGWLAARRAAKVSAVEALGDVAVEPKKLGWFRLSLGVLLVPAGLAVAVVLPIVLPGEAAIEGAASSALVLVIAVGLLGPKLFGGVAKLLGRRPGEVTRFLAIANSRARARRVSAATTPLIMGVTMASAQLFSGTTLAATAHDQAVDGVIADHVVTSVGTGISPDLAEELRRVPGVRTVGRVARTSTILTWPDGDSVQYRVSTAQGVDPAAVPDTLDLGVLRGDLNGLTGSTVALSRLVAGTVGADVGDRVEVHLGDGTVEKARVVAVYENGLGFGDVTLPHDVVVAHTTDRLDQWLMVNSDREAELTEALKPYPTLRVSDAGAVTAAPTDGGGDGGISLVLNAVLLGYLAIAVVNTLVMATISRRREFALLRLVGTRTAQVRAMMRREAGIIVLSAVVVGTIAALPSLIGMSYAIRHSVFPSIPPLLYLGIVAAAAAIAWPAVMLPARLALRPPAVEAIARPE</sequence>
<reference evidence="10 11" key="1">
    <citation type="submission" date="2024-10" db="EMBL/GenBank/DDBJ databases">
        <title>The Natural Products Discovery Center: Release of the First 8490 Sequenced Strains for Exploring Actinobacteria Biosynthetic Diversity.</title>
        <authorList>
            <person name="Kalkreuter E."/>
            <person name="Kautsar S.A."/>
            <person name="Yang D."/>
            <person name="Bader C.D."/>
            <person name="Teijaro C.N."/>
            <person name="Fluegel L."/>
            <person name="Davis C.M."/>
            <person name="Simpson J.R."/>
            <person name="Lauterbach L."/>
            <person name="Steele A.D."/>
            <person name="Gui C."/>
            <person name="Meng S."/>
            <person name="Li G."/>
            <person name="Viehrig K."/>
            <person name="Ye F."/>
            <person name="Su P."/>
            <person name="Kiefer A.F."/>
            <person name="Nichols A."/>
            <person name="Cepeda A.J."/>
            <person name="Yan W."/>
            <person name="Fan B."/>
            <person name="Jiang Y."/>
            <person name="Adhikari A."/>
            <person name="Zheng C.-J."/>
            <person name="Schuster L."/>
            <person name="Cowan T.M."/>
            <person name="Smanski M.J."/>
            <person name="Chevrette M.G."/>
            <person name="De Carvalho L.P.S."/>
            <person name="Shen B."/>
        </authorList>
    </citation>
    <scope>NUCLEOTIDE SEQUENCE [LARGE SCALE GENOMIC DNA]</scope>
    <source>
        <strain evidence="10 11">NPDC020602</strain>
    </source>
</reference>
<keyword evidence="4 8" id="KW-1133">Transmembrane helix</keyword>